<name>A0A1Y2HBC5_9FUNG</name>
<gene>
    <name evidence="2" type="ORF">BCR44DRAFT_1442814</name>
</gene>
<proteinExistence type="predicted"/>
<sequence>MLVGTLGRRHHTLALAIVSCTRSSRGDRNPIQRTQSQRQAHPLNLLVHVLLGLAVLGKQAWRRVEYGASERCQTPPVDGLPSHQGAAEEVG</sequence>
<evidence type="ECO:0000313" key="3">
    <source>
        <dbReference type="Proteomes" id="UP000193411"/>
    </source>
</evidence>
<accession>A0A1Y2HBC5</accession>
<feature type="region of interest" description="Disordered" evidence="1">
    <location>
        <begin position="71"/>
        <end position="91"/>
    </location>
</feature>
<keyword evidence="3" id="KW-1185">Reference proteome</keyword>
<dbReference type="Proteomes" id="UP000193411">
    <property type="component" value="Unassembled WGS sequence"/>
</dbReference>
<dbReference type="AlphaFoldDB" id="A0A1Y2HBC5"/>
<dbReference type="EMBL" id="MCFL01000064">
    <property type="protein sequence ID" value="ORZ31231.1"/>
    <property type="molecule type" value="Genomic_DNA"/>
</dbReference>
<evidence type="ECO:0000256" key="1">
    <source>
        <dbReference type="SAM" id="MobiDB-lite"/>
    </source>
</evidence>
<protein>
    <submittedName>
        <fullName evidence="2">Uncharacterized protein</fullName>
    </submittedName>
</protein>
<organism evidence="2 3">
    <name type="scientific">Catenaria anguillulae PL171</name>
    <dbReference type="NCBI Taxonomy" id="765915"/>
    <lineage>
        <taxon>Eukaryota</taxon>
        <taxon>Fungi</taxon>
        <taxon>Fungi incertae sedis</taxon>
        <taxon>Blastocladiomycota</taxon>
        <taxon>Blastocladiomycetes</taxon>
        <taxon>Blastocladiales</taxon>
        <taxon>Catenariaceae</taxon>
        <taxon>Catenaria</taxon>
    </lineage>
</organism>
<reference evidence="2 3" key="1">
    <citation type="submission" date="2016-07" db="EMBL/GenBank/DDBJ databases">
        <title>Pervasive Adenine N6-methylation of Active Genes in Fungi.</title>
        <authorList>
            <consortium name="DOE Joint Genome Institute"/>
            <person name="Mondo S.J."/>
            <person name="Dannebaum R.O."/>
            <person name="Kuo R.C."/>
            <person name="Labutti K."/>
            <person name="Haridas S."/>
            <person name="Kuo A."/>
            <person name="Salamov A."/>
            <person name="Ahrendt S.R."/>
            <person name="Lipzen A."/>
            <person name="Sullivan W."/>
            <person name="Andreopoulos W.B."/>
            <person name="Clum A."/>
            <person name="Lindquist E."/>
            <person name="Daum C."/>
            <person name="Ramamoorthy G.K."/>
            <person name="Gryganskyi A."/>
            <person name="Culley D."/>
            <person name="Magnuson J.K."/>
            <person name="James T.Y."/>
            <person name="O'Malley M.A."/>
            <person name="Stajich J.E."/>
            <person name="Spatafora J.W."/>
            <person name="Visel A."/>
            <person name="Grigoriev I.V."/>
        </authorList>
    </citation>
    <scope>NUCLEOTIDE SEQUENCE [LARGE SCALE GENOMIC DNA]</scope>
    <source>
        <strain evidence="2 3">PL171</strain>
    </source>
</reference>
<evidence type="ECO:0000313" key="2">
    <source>
        <dbReference type="EMBL" id="ORZ31231.1"/>
    </source>
</evidence>
<comment type="caution">
    <text evidence="2">The sequence shown here is derived from an EMBL/GenBank/DDBJ whole genome shotgun (WGS) entry which is preliminary data.</text>
</comment>